<sequence length="75" mass="8630">MSRYMTATFVVVLIFMMIASLSAGARKPPFNGSIFGKRFMRDMDIDSRATDYRHPVCEYIFDSCSQWFTASQEAQ</sequence>
<dbReference type="EMBL" id="KK119629">
    <property type="protein sequence ID" value="KFM76246.1"/>
    <property type="molecule type" value="Genomic_DNA"/>
</dbReference>
<feature type="non-terminal residue" evidence="2">
    <location>
        <position position="75"/>
    </location>
</feature>
<accession>A0A087UFV7</accession>
<feature type="signal peptide" evidence="1">
    <location>
        <begin position="1"/>
        <end position="24"/>
    </location>
</feature>
<gene>
    <name evidence="2" type="ORF">X975_04895</name>
</gene>
<feature type="chain" id="PRO_5001830567" evidence="1">
    <location>
        <begin position="25"/>
        <end position="75"/>
    </location>
</feature>
<evidence type="ECO:0000313" key="2">
    <source>
        <dbReference type="EMBL" id="KFM76246.1"/>
    </source>
</evidence>
<reference evidence="2 3" key="1">
    <citation type="submission" date="2013-11" db="EMBL/GenBank/DDBJ databases">
        <title>Genome sequencing of Stegodyphus mimosarum.</title>
        <authorList>
            <person name="Bechsgaard J."/>
        </authorList>
    </citation>
    <scope>NUCLEOTIDE SEQUENCE [LARGE SCALE GENOMIC DNA]</scope>
</reference>
<dbReference type="STRING" id="407821.A0A087UFV7"/>
<organism evidence="2 3">
    <name type="scientific">Stegodyphus mimosarum</name>
    <name type="common">African social velvet spider</name>
    <dbReference type="NCBI Taxonomy" id="407821"/>
    <lineage>
        <taxon>Eukaryota</taxon>
        <taxon>Metazoa</taxon>
        <taxon>Ecdysozoa</taxon>
        <taxon>Arthropoda</taxon>
        <taxon>Chelicerata</taxon>
        <taxon>Arachnida</taxon>
        <taxon>Araneae</taxon>
        <taxon>Araneomorphae</taxon>
        <taxon>Entelegynae</taxon>
        <taxon>Eresoidea</taxon>
        <taxon>Eresidae</taxon>
        <taxon>Stegodyphus</taxon>
    </lineage>
</organism>
<proteinExistence type="predicted"/>
<keyword evidence="3" id="KW-1185">Reference proteome</keyword>
<keyword evidence="1" id="KW-0732">Signal</keyword>
<evidence type="ECO:0000313" key="3">
    <source>
        <dbReference type="Proteomes" id="UP000054359"/>
    </source>
</evidence>
<protein>
    <submittedName>
        <fullName evidence="2">Uncharacterized protein</fullName>
    </submittedName>
</protein>
<evidence type="ECO:0000256" key="1">
    <source>
        <dbReference type="SAM" id="SignalP"/>
    </source>
</evidence>
<dbReference type="OrthoDB" id="6411650at2759"/>
<dbReference type="AlphaFoldDB" id="A0A087UFV7"/>
<dbReference type="Proteomes" id="UP000054359">
    <property type="component" value="Unassembled WGS sequence"/>
</dbReference>
<name>A0A087UFV7_STEMI</name>